<feature type="region of interest" description="Disordered" evidence="1">
    <location>
        <begin position="1"/>
        <end position="24"/>
    </location>
</feature>
<dbReference type="Proteomes" id="UP001285352">
    <property type="component" value="Unassembled WGS sequence"/>
</dbReference>
<name>A0ABU4V7P6_9PSEU</name>
<dbReference type="RefSeq" id="WP_319979045.1">
    <property type="nucleotide sequence ID" value="NZ_JAXAVU010000013.1"/>
</dbReference>
<gene>
    <name evidence="2" type="ORF">SK854_32995</name>
</gene>
<organism evidence="2 3">
    <name type="scientific">Lentzea sokolovensis</name>
    <dbReference type="NCBI Taxonomy" id="3095429"/>
    <lineage>
        <taxon>Bacteria</taxon>
        <taxon>Bacillati</taxon>
        <taxon>Actinomycetota</taxon>
        <taxon>Actinomycetes</taxon>
        <taxon>Pseudonocardiales</taxon>
        <taxon>Pseudonocardiaceae</taxon>
        <taxon>Lentzea</taxon>
    </lineage>
</organism>
<dbReference type="EMBL" id="JAXAVU010000013">
    <property type="protein sequence ID" value="MDX8146973.1"/>
    <property type="molecule type" value="Genomic_DNA"/>
</dbReference>
<reference evidence="2 3" key="2">
    <citation type="submission" date="2023-11" db="EMBL/GenBank/DDBJ databases">
        <authorList>
            <person name="Lara A.C."/>
            <person name="Chronakova A."/>
        </authorList>
    </citation>
    <scope>NUCLEOTIDE SEQUENCE [LARGE SCALE GENOMIC DNA]</scope>
    <source>
        <strain evidence="2 3">BCCO 10_0061</strain>
    </source>
</reference>
<feature type="compositionally biased region" description="Basic and acidic residues" evidence="1">
    <location>
        <begin position="1"/>
        <end position="12"/>
    </location>
</feature>
<accession>A0ABU4V7P6</accession>
<evidence type="ECO:0000313" key="2">
    <source>
        <dbReference type="EMBL" id="MDX8146973.1"/>
    </source>
</evidence>
<proteinExistence type="predicted"/>
<reference evidence="2 3" key="1">
    <citation type="submission" date="2023-11" db="EMBL/GenBank/DDBJ databases">
        <title>Lentzea sokolovensis, sp. nov., Lentzea kristufkii, sp. nov., and Lentzea miocenensis, sp. nov., rare actinobacteria from Sokolov Coal Basin, Miocene lacustrine sediment, Czech Republic.</title>
        <authorList>
            <person name="Lara A."/>
            <person name="Kotroba L."/>
            <person name="Nouioui I."/>
            <person name="Neumann-Schaal M."/>
            <person name="Mast Y."/>
            <person name="Chronakova A."/>
        </authorList>
    </citation>
    <scope>NUCLEOTIDE SEQUENCE [LARGE SCALE GENOMIC DNA]</scope>
    <source>
        <strain evidence="2 3">BCCO 10_0061</strain>
    </source>
</reference>
<evidence type="ECO:0000256" key="1">
    <source>
        <dbReference type="SAM" id="MobiDB-lite"/>
    </source>
</evidence>
<protein>
    <recommendedName>
        <fullName evidence="4">Transposase</fullName>
    </recommendedName>
</protein>
<evidence type="ECO:0008006" key="4">
    <source>
        <dbReference type="Google" id="ProtNLM"/>
    </source>
</evidence>
<sequence length="113" mass="12402">MAETPRAHRDQRFQPSPQLVGEDLLTHPTRPARTVAADVTVFLGVAALLWRVVHLARGANVPWDEASAPSTVSTDPAELPYCTERLLRMFAVSTLSVVFSRLPGRGALRPWAC</sequence>
<keyword evidence="3" id="KW-1185">Reference proteome</keyword>
<comment type="caution">
    <text evidence="2">The sequence shown here is derived from an EMBL/GenBank/DDBJ whole genome shotgun (WGS) entry which is preliminary data.</text>
</comment>
<evidence type="ECO:0000313" key="3">
    <source>
        <dbReference type="Proteomes" id="UP001285352"/>
    </source>
</evidence>